<keyword evidence="1" id="KW-0548">Nucleotidyltransferase</keyword>
<organism evidence="1 2">
    <name type="scientific">Limosa lapponica baueri</name>
    <dbReference type="NCBI Taxonomy" id="1758121"/>
    <lineage>
        <taxon>Eukaryota</taxon>
        <taxon>Metazoa</taxon>
        <taxon>Chordata</taxon>
        <taxon>Craniata</taxon>
        <taxon>Vertebrata</taxon>
        <taxon>Euteleostomi</taxon>
        <taxon>Archelosauria</taxon>
        <taxon>Archosauria</taxon>
        <taxon>Dinosauria</taxon>
        <taxon>Saurischia</taxon>
        <taxon>Theropoda</taxon>
        <taxon>Coelurosauria</taxon>
        <taxon>Aves</taxon>
        <taxon>Neognathae</taxon>
        <taxon>Neoaves</taxon>
        <taxon>Charadriiformes</taxon>
        <taxon>Scolopacidae</taxon>
        <taxon>Limosa</taxon>
    </lineage>
</organism>
<protein>
    <submittedName>
        <fullName evidence="1">Rna-directed dna polymerase from mobile element jockey-like</fullName>
    </submittedName>
</protein>
<dbReference type="PANTHER" id="PTHR33332">
    <property type="entry name" value="REVERSE TRANSCRIPTASE DOMAIN-CONTAINING PROTEIN"/>
    <property type="match status" value="1"/>
</dbReference>
<dbReference type="OrthoDB" id="416454at2759"/>
<dbReference type="EMBL" id="KZ505728">
    <property type="protein sequence ID" value="PKU46098.1"/>
    <property type="molecule type" value="Genomic_DNA"/>
</dbReference>
<proteinExistence type="predicted"/>
<keyword evidence="2" id="KW-1185">Reference proteome</keyword>
<name>A0A2I0UJB8_LIMLA</name>
<evidence type="ECO:0000313" key="1">
    <source>
        <dbReference type="EMBL" id="PKU46098.1"/>
    </source>
</evidence>
<dbReference type="GO" id="GO:0003964">
    <property type="term" value="F:RNA-directed DNA polymerase activity"/>
    <property type="evidence" value="ECO:0007669"/>
    <property type="project" value="UniProtKB-KW"/>
</dbReference>
<evidence type="ECO:0000313" key="2">
    <source>
        <dbReference type="Proteomes" id="UP000233556"/>
    </source>
</evidence>
<accession>A0A2I0UJB8</accession>
<keyword evidence="1" id="KW-0808">Transferase</keyword>
<keyword evidence="1" id="KW-0695">RNA-directed DNA polymerase</keyword>
<dbReference type="Proteomes" id="UP000233556">
    <property type="component" value="Unassembled WGS sequence"/>
</dbReference>
<sequence>MLMMAIFAKNQLQPKEVQWAMAKQDNAGKIGVMSLGMGDGSTGDRRTLSALAGEVTHLVDKGKVVNVVYLGFSKAFDTVSPSILLEKLDTHGLDGFTLSCIKNCLDGQAQIVVVNGINSSWQLVTSGVPQSSVFGLVRFNVFINNLDEGIECTVSNFTNNTELGRSGYMLEDINLFRDSQRLRNLNISEVSDKEGKGRS</sequence>
<gene>
    <name evidence="1" type="ORF">llap_3595</name>
</gene>
<reference evidence="2" key="2">
    <citation type="submission" date="2017-12" db="EMBL/GenBank/DDBJ databases">
        <title>Genome sequence of the Bar-tailed Godwit (Limosa lapponica baueri).</title>
        <authorList>
            <person name="Lima N.C.B."/>
            <person name="Parody-Merino A.M."/>
            <person name="Battley P.F."/>
            <person name="Fidler A.E."/>
            <person name="Prosdocimi F."/>
        </authorList>
    </citation>
    <scope>NUCLEOTIDE SEQUENCE [LARGE SCALE GENOMIC DNA]</scope>
</reference>
<reference evidence="2" key="1">
    <citation type="submission" date="2017-11" db="EMBL/GenBank/DDBJ databases">
        <authorList>
            <person name="Lima N.C."/>
            <person name="Parody-Merino A.M."/>
            <person name="Battley P.F."/>
            <person name="Fidler A.E."/>
            <person name="Prosdocimi F."/>
        </authorList>
    </citation>
    <scope>NUCLEOTIDE SEQUENCE [LARGE SCALE GENOMIC DNA]</scope>
</reference>
<dbReference type="AlphaFoldDB" id="A0A2I0UJB8"/>